<accession>A0AAV2IBC0</accession>
<feature type="compositionally biased region" description="Low complexity" evidence="1">
    <location>
        <begin position="100"/>
        <end position="114"/>
    </location>
</feature>
<evidence type="ECO:0000256" key="2">
    <source>
        <dbReference type="SAM" id="SignalP"/>
    </source>
</evidence>
<sequence>MDLISLLLTFACMVTVSYATLGHICSYNSECDQGECCQILSAVMVVSKKRQLDWMTTTPGGTVGSCQLYQTEGSSCHPLDVLNGYCSCEPGTQCTEVEEPTTTTTTTTTTTPEPSDCSDPNGPTTPSIAKRTPGRPGYQWLCTA</sequence>
<feature type="region of interest" description="Disordered" evidence="1">
    <location>
        <begin position="97"/>
        <end position="136"/>
    </location>
</feature>
<feature type="signal peptide" evidence="2">
    <location>
        <begin position="1"/>
        <end position="19"/>
    </location>
</feature>
<gene>
    <name evidence="3" type="ORF">GSLYS_00016970001</name>
</gene>
<dbReference type="EMBL" id="CAXITT010000548">
    <property type="protein sequence ID" value="CAL1543436.1"/>
    <property type="molecule type" value="Genomic_DNA"/>
</dbReference>
<name>A0AAV2IBC0_LYMST</name>
<evidence type="ECO:0000256" key="1">
    <source>
        <dbReference type="SAM" id="MobiDB-lite"/>
    </source>
</evidence>
<keyword evidence="4" id="KW-1185">Reference proteome</keyword>
<evidence type="ECO:0000313" key="4">
    <source>
        <dbReference type="Proteomes" id="UP001497497"/>
    </source>
</evidence>
<dbReference type="AlphaFoldDB" id="A0AAV2IBC0"/>
<organism evidence="3 4">
    <name type="scientific">Lymnaea stagnalis</name>
    <name type="common">Great pond snail</name>
    <name type="synonym">Helix stagnalis</name>
    <dbReference type="NCBI Taxonomy" id="6523"/>
    <lineage>
        <taxon>Eukaryota</taxon>
        <taxon>Metazoa</taxon>
        <taxon>Spiralia</taxon>
        <taxon>Lophotrochozoa</taxon>
        <taxon>Mollusca</taxon>
        <taxon>Gastropoda</taxon>
        <taxon>Heterobranchia</taxon>
        <taxon>Euthyneura</taxon>
        <taxon>Panpulmonata</taxon>
        <taxon>Hygrophila</taxon>
        <taxon>Lymnaeoidea</taxon>
        <taxon>Lymnaeidae</taxon>
        <taxon>Lymnaea</taxon>
    </lineage>
</organism>
<feature type="chain" id="PRO_5043774497" evidence="2">
    <location>
        <begin position="20"/>
        <end position="144"/>
    </location>
</feature>
<proteinExistence type="predicted"/>
<evidence type="ECO:0000313" key="3">
    <source>
        <dbReference type="EMBL" id="CAL1543436.1"/>
    </source>
</evidence>
<comment type="caution">
    <text evidence="3">The sequence shown here is derived from an EMBL/GenBank/DDBJ whole genome shotgun (WGS) entry which is preliminary data.</text>
</comment>
<dbReference type="Proteomes" id="UP001497497">
    <property type="component" value="Unassembled WGS sequence"/>
</dbReference>
<protein>
    <submittedName>
        <fullName evidence="3">Uncharacterized protein</fullName>
    </submittedName>
</protein>
<reference evidence="3 4" key="1">
    <citation type="submission" date="2024-04" db="EMBL/GenBank/DDBJ databases">
        <authorList>
            <consortium name="Genoscope - CEA"/>
            <person name="William W."/>
        </authorList>
    </citation>
    <scope>NUCLEOTIDE SEQUENCE [LARGE SCALE GENOMIC DNA]</scope>
</reference>
<keyword evidence="2" id="KW-0732">Signal</keyword>